<dbReference type="KEGG" id="mey:TM49_05865"/>
<dbReference type="PANTHER" id="PTHR10443:SF12">
    <property type="entry name" value="DIPEPTIDASE"/>
    <property type="match status" value="1"/>
</dbReference>
<dbReference type="Proteomes" id="UP000032611">
    <property type="component" value="Chromosome"/>
</dbReference>
<evidence type="ECO:0000313" key="2">
    <source>
        <dbReference type="Proteomes" id="UP000032611"/>
    </source>
</evidence>
<dbReference type="GO" id="GO:0070573">
    <property type="term" value="F:metallodipeptidase activity"/>
    <property type="evidence" value="ECO:0007669"/>
    <property type="project" value="InterPro"/>
</dbReference>
<dbReference type="CDD" id="cd01301">
    <property type="entry name" value="rDP_like"/>
    <property type="match status" value="1"/>
</dbReference>
<dbReference type="InterPro" id="IPR008257">
    <property type="entry name" value="Pept_M19"/>
</dbReference>
<dbReference type="PANTHER" id="PTHR10443">
    <property type="entry name" value="MICROSOMAL DIPEPTIDASE"/>
    <property type="match status" value="1"/>
</dbReference>
<dbReference type="InterPro" id="IPR000180">
    <property type="entry name" value="Dipep_AS"/>
</dbReference>
<dbReference type="PATRIC" id="fig|1486262.3.peg.1203"/>
<accession>A0A0D5LPR5</accession>
<dbReference type="PROSITE" id="PS00869">
    <property type="entry name" value="RENAL_DIPEPTIDASE_1"/>
    <property type="match status" value="1"/>
</dbReference>
<dbReference type="Pfam" id="PF01244">
    <property type="entry name" value="Peptidase_M19"/>
    <property type="match status" value="1"/>
</dbReference>
<organism evidence="1 2">
    <name type="scientific">Martelella endophytica</name>
    <dbReference type="NCBI Taxonomy" id="1486262"/>
    <lineage>
        <taxon>Bacteria</taxon>
        <taxon>Pseudomonadati</taxon>
        <taxon>Pseudomonadota</taxon>
        <taxon>Alphaproteobacteria</taxon>
        <taxon>Hyphomicrobiales</taxon>
        <taxon>Aurantimonadaceae</taxon>
        <taxon>Martelella</taxon>
    </lineage>
</organism>
<dbReference type="HOGENOM" id="CLU_031404_2_1_5"/>
<protein>
    <submittedName>
        <fullName evidence="1">Peptidase M19</fullName>
    </submittedName>
</protein>
<name>A0A0D5LPR5_MAREN</name>
<dbReference type="PROSITE" id="PS51365">
    <property type="entry name" value="RENAL_DIPEPTIDASE_2"/>
    <property type="match status" value="1"/>
</dbReference>
<dbReference type="EMBL" id="CP010803">
    <property type="protein sequence ID" value="AJY45328.1"/>
    <property type="molecule type" value="Genomic_DNA"/>
</dbReference>
<sequence>MINHSSPPVFDGHNDLLFRLHHQQIAIEDVVSGLASGHLDLPRAKAAGFAGGFFALWVPSTRTGSAAEDSDDALMADIRYNVPLPGMVTWEEAIRVVVEEVAIFRKLAGCGVLTPCTSVAEIEAAMTGETLAAVLHMEGAEAIDPEFAALEVLYAAGLRSLGPVWSRPTIFGHGVPFRFPSTGDIGPGLTDLGKALVRECNRLKIMLDVSHLNEKGFDDVAAVTDAPIVATHSNAHALSSHARNLTDRQLAVIAESDGMVGLNFATAFLRADGRMAPNMSIAVMIRHLDHLISVLGEDRVGLGSDFDGAIVADGIADVTGLIALRQAMRDHGFGEPLIAKLCNGNWMRVLRRTWGE</sequence>
<reference evidence="1 2" key="1">
    <citation type="journal article" date="2015" name="Genome Announc.">
        <title>Complete genome sequence of Martelella endophytica YC6887, which has antifungal activity associated with a halophyte.</title>
        <authorList>
            <person name="Khan A."/>
            <person name="Khan H."/>
            <person name="Chung E.J."/>
            <person name="Hossain M.T."/>
            <person name="Chung Y.R."/>
        </authorList>
    </citation>
    <scope>NUCLEOTIDE SEQUENCE [LARGE SCALE GENOMIC DNA]</scope>
    <source>
        <strain evidence="1">YC6887</strain>
    </source>
</reference>
<proteinExistence type="predicted"/>
<dbReference type="RefSeq" id="WP_045679937.1">
    <property type="nucleotide sequence ID" value="NZ_CP010803.1"/>
</dbReference>
<dbReference type="OrthoDB" id="9804920at2"/>
<keyword evidence="2" id="KW-1185">Reference proteome</keyword>
<dbReference type="Gene3D" id="3.20.20.140">
    <property type="entry name" value="Metal-dependent hydrolases"/>
    <property type="match status" value="1"/>
</dbReference>
<dbReference type="AlphaFoldDB" id="A0A0D5LPR5"/>
<dbReference type="SUPFAM" id="SSF51556">
    <property type="entry name" value="Metallo-dependent hydrolases"/>
    <property type="match status" value="1"/>
</dbReference>
<dbReference type="STRING" id="1486262.TM49_05865"/>
<evidence type="ECO:0000313" key="1">
    <source>
        <dbReference type="EMBL" id="AJY45328.1"/>
    </source>
</evidence>
<dbReference type="GO" id="GO:0006508">
    <property type="term" value="P:proteolysis"/>
    <property type="evidence" value="ECO:0007669"/>
    <property type="project" value="InterPro"/>
</dbReference>
<gene>
    <name evidence="1" type="ORF">TM49_05865</name>
</gene>
<dbReference type="InterPro" id="IPR032466">
    <property type="entry name" value="Metal_Hydrolase"/>
</dbReference>